<sequence length="437" mass="51586">MKHLTIISFFTFINFLYANGQNTSFKSDWEQILISDVSLGEFTFKKDYILLRNNLSLTTPERPDSVIKEIRRSLIDSLILSLKNHSHVIQNPLLMFNRDSLWLINNAEKLWSEYDVEERSEEIDSIAIQAIKNYSNNKRFIWGLTLPNQYHYNDVFVNIKIITRTDTLSISSIKNKPYMLPWEVNGKRIYNSNISRFIAEILPKSQYSNKSKLLGVGFNDFLIKALYHTVIEKEIRFHNIKKTYKKEFRYINNFFQVEKAQFGDMASIEWGGWFGRPCIELTMTDSSLSDQLQFSIISGKHSLMSTFRSLKRNKDKLINQLRNNPVYQYLIECDECLGEIHWVQDQSLSGEAKSAFFDDLKQNDKGKFKRQFSKAIFFELTERRNKERSFSRWIFLKDGTIILWEIEGGFLMDLPDYIIRDKGYITEIIKRSDFAHK</sequence>
<organism evidence="1 2">
    <name type="scientific">Fulvivirga sediminis</name>
    <dbReference type="NCBI Taxonomy" id="2803949"/>
    <lineage>
        <taxon>Bacteria</taxon>
        <taxon>Pseudomonadati</taxon>
        <taxon>Bacteroidota</taxon>
        <taxon>Cytophagia</taxon>
        <taxon>Cytophagales</taxon>
        <taxon>Fulvivirgaceae</taxon>
        <taxon>Fulvivirga</taxon>
    </lineage>
</organism>
<proteinExistence type="predicted"/>
<name>A0A937F1F7_9BACT</name>
<dbReference type="AlphaFoldDB" id="A0A937F1F7"/>
<gene>
    <name evidence="1" type="ORF">JL102_00095</name>
</gene>
<dbReference type="Proteomes" id="UP000659388">
    <property type="component" value="Unassembled WGS sequence"/>
</dbReference>
<accession>A0A937F1F7</accession>
<protein>
    <submittedName>
        <fullName evidence="1">Uncharacterized protein</fullName>
    </submittedName>
</protein>
<reference evidence="1" key="1">
    <citation type="submission" date="2021-01" db="EMBL/GenBank/DDBJ databases">
        <title>Fulvivirga kasyanovii gen. nov., sp nov., a novel member of the phylum Bacteroidetes isolated from seawater in a mussel farm.</title>
        <authorList>
            <person name="Zhao L.-H."/>
            <person name="Wang Z.-J."/>
        </authorList>
    </citation>
    <scope>NUCLEOTIDE SEQUENCE</scope>
    <source>
        <strain evidence="1">2943</strain>
    </source>
</reference>
<evidence type="ECO:0000313" key="2">
    <source>
        <dbReference type="Proteomes" id="UP000659388"/>
    </source>
</evidence>
<dbReference type="EMBL" id="JAESIY010000001">
    <property type="protein sequence ID" value="MBL3654512.1"/>
    <property type="molecule type" value="Genomic_DNA"/>
</dbReference>
<comment type="caution">
    <text evidence="1">The sequence shown here is derived from an EMBL/GenBank/DDBJ whole genome shotgun (WGS) entry which is preliminary data.</text>
</comment>
<evidence type="ECO:0000313" key="1">
    <source>
        <dbReference type="EMBL" id="MBL3654512.1"/>
    </source>
</evidence>
<keyword evidence="2" id="KW-1185">Reference proteome</keyword>